<evidence type="ECO:0000313" key="8">
    <source>
        <dbReference type="EMBL" id="NDV32104.1"/>
    </source>
</evidence>
<evidence type="ECO:0000259" key="7">
    <source>
        <dbReference type="PROSITE" id="PS51384"/>
    </source>
</evidence>
<organism evidence="8">
    <name type="scientific">Arcella intermedia</name>
    <dbReference type="NCBI Taxonomy" id="1963864"/>
    <lineage>
        <taxon>Eukaryota</taxon>
        <taxon>Amoebozoa</taxon>
        <taxon>Tubulinea</taxon>
        <taxon>Elardia</taxon>
        <taxon>Arcellinida</taxon>
        <taxon>Sphaerothecina</taxon>
        <taxon>Arcellidae</taxon>
        <taxon>Arcella</taxon>
    </lineage>
</organism>
<dbReference type="SUPFAM" id="SSF63380">
    <property type="entry name" value="Riboflavin synthase domain-like"/>
    <property type="match status" value="1"/>
</dbReference>
<feature type="transmembrane region" description="Helical" evidence="6">
    <location>
        <begin position="144"/>
        <end position="168"/>
    </location>
</feature>
<dbReference type="InterPro" id="IPR013130">
    <property type="entry name" value="Fe3_Rdtase_TM_dom"/>
</dbReference>
<dbReference type="PROSITE" id="PS51384">
    <property type="entry name" value="FAD_FR"/>
    <property type="match status" value="1"/>
</dbReference>
<feature type="transmembrane region" description="Helical" evidence="6">
    <location>
        <begin position="272"/>
        <end position="291"/>
    </location>
</feature>
<feature type="domain" description="FAD-binding FR-type" evidence="7">
    <location>
        <begin position="167"/>
        <end position="268"/>
    </location>
</feature>
<dbReference type="Gene3D" id="2.40.30.10">
    <property type="entry name" value="Translation factors"/>
    <property type="match status" value="1"/>
</dbReference>
<accession>A0A6B2L551</accession>
<evidence type="ECO:0000256" key="3">
    <source>
        <dbReference type="ARBA" id="ARBA00022989"/>
    </source>
</evidence>
<dbReference type="InterPro" id="IPR050369">
    <property type="entry name" value="RBOH/FRE"/>
</dbReference>
<feature type="transmembrane region" description="Helical" evidence="6">
    <location>
        <begin position="120"/>
        <end position="138"/>
    </location>
</feature>
<evidence type="ECO:0000256" key="2">
    <source>
        <dbReference type="ARBA" id="ARBA00022692"/>
    </source>
</evidence>
<name>A0A6B2L551_9EUKA</name>
<dbReference type="PRINTS" id="PR00410">
    <property type="entry name" value="PHEHYDRXLASE"/>
</dbReference>
<dbReference type="AlphaFoldDB" id="A0A6B2L551"/>
<keyword evidence="4" id="KW-0560">Oxidoreductase</keyword>
<dbReference type="InterPro" id="IPR013121">
    <property type="entry name" value="Fe_red_NAD-bd_6"/>
</dbReference>
<dbReference type="InterPro" id="IPR017927">
    <property type="entry name" value="FAD-bd_FR_type"/>
</dbReference>
<dbReference type="InterPro" id="IPR013112">
    <property type="entry name" value="FAD-bd_8"/>
</dbReference>
<dbReference type="InterPro" id="IPR017938">
    <property type="entry name" value="Riboflavin_synthase-like_b-brl"/>
</dbReference>
<dbReference type="Gene3D" id="3.40.50.80">
    <property type="entry name" value="Nucleotide-binding domain of ferredoxin-NADP reductase (FNR) module"/>
    <property type="match status" value="1"/>
</dbReference>
<dbReference type="GO" id="GO:0016491">
    <property type="term" value="F:oxidoreductase activity"/>
    <property type="evidence" value="ECO:0007669"/>
    <property type="project" value="UniProtKB-KW"/>
</dbReference>
<dbReference type="GO" id="GO:0005886">
    <property type="term" value="C:plasma membrane"/>
    <property type="evidence" value="ECO:0007669"/>
    <property type="project" value="TreeGrafter"/>
</dbReference>
<sequence length="419" mass="47855">MGSLVGGNAVFIVMFATRHSALVYLLGIPFDRAILFHRWLGRWSGIVLFLHFIFESIFFSQNLPAGSNDTAISVVAKEWVDNEGAIGEVTLNLYGFLSAIFYIIIFVFSLEWFRRNKFEIFFASHALILGFFALGALHSPKFRLYAYISAALFIIDILLRIFLSSIIIPRKTTVFKKRSDTLVQVRFPKQVPWAKPFYKPGQYVFVNFPDISRAEWHPFSVTSAPDDEEIEINIRALGNWTRKVAALAAESNRVWVRCDGPYGNLDLNYHRYTSLLLVAGGIGITPVIGILKDIFTAKKKKRSRLETVVMVWSVPSNNEGEWFMDDFRHLMNVAQHASIKLDLRIHVTRAAKDAPPPSPPMYNGRPDMEKLLDQCTDHRAPCFVFVCGPRKMVNATWDLATGFQRKGKIVHFHHETFEF</sequence>
<dbReference type="PANTHER" id="PTHR11972">
    <property type="entry name" value="NADPH OXIDASE"/>
    <property type="match status" value="1"/>
</dbReference>
<dbReference type="InterPro" id="IPR039261">
    <property type="entry name" value="FNR_nucleotide-bd"/>
</dbReference>
<keyword evidence="3 6" id="KW-1133">Transmembrane helix</keyword>
<reference evidence="8" key="1">
    <citation type="journal article" date="2020" name="J. Eukaryot. Microbiol.">
        <title>De novo Sequencing, Assembly and Annotation of the Transcriptome for the Free-Living Testate Amoeba Arcella intermedia.</title>
        <authorList>
            <person name="Ribeiro G.M."/>
            <person name="Porfirio-Sousa A.L."/>
            <person name="Maurer-Alcala X.X."/>
            <person name="Katz L.A."/>
            <person name="Lahr D.J.G."/>
        </authorList>
    </citation>
    <scope>NUCLEOTIDE SEQUENCE</scope>
</reference>
<dbReference type="SFLD" id="SFLDS00052">
    <property type="entry name" value="Ferric_Reductase_Domain"/>
    <property type="match status" value="1"/>
</dbReference>
<feature type="transmembrane region" description="Helical" evidence="6">
    <location>
        <begin position="39"/>
        <end position="59"/>
    </location>
</feature>
<evidence type="ECO:0000256" key="5">
    <source>
        <dbReference type="ARBA" id="ARBA00023136"/>
    </source>
</evidence>
<keyword evidence="5 6" id="KW-0472">Membrane</keyword>
<evidence type="ECO:0000256" key="4">
    <source>
        <dbReference type="ARBA" id="ARBA00023002"/>
    </source>
</evidence>
<dbReference type="EMBL" id="GIBP01003135">
    <property type="protein sequence ID" value="NDV32104.1"/>
    <property type="molecule type" value="Transcribed_RNA"/>
</dbReference>
<evidence type="ECO:0000256" key="6">
    <source>
        <dbReference type="SAM" id="Phobius"/>
    </source>
</evidence>
<dbReference type="Pfam" id="PF01794">
    <property type="entry name" value="Ferric_reduct"/>
    <property type="match status" value="1"/>
</dbReference>
<feature type="transmembrane region" description="Helical" evidence="6">
    <location>
        <begin position="93"/>
        <end position="113"/>
    </location>
</feature>
<dbReference type="Pfam" id="PF08030">
    <property type="entry name" value="NAD_binding_6"/>
    <property type="match status" value="1"/>
</dbReference>
<protein>
    <recommendedName>
        <fullName evidence="7">FAD-binding FR-type domain-containing protein</fullName>
    </recommendedName>
</protein>
<comment type="subcellular location">
    <subcellularLocation>
        <location evidence="1">Membrane</location>
        <topology evidence="1">Multi-pass membrane protein</topology>
    </subcellularLocation>
</comment>
<dbReference type="SFLD" id="SFLDG01168">
    <property type="entry name" value="Ferric_reductase_subgroup_(FRE"/>
    <property type="match status" value="1"/>
</dbReference>
<dbReference type="SUPFAM" id="SSF52343">
    <property type="entry name" value="Ferredoxin reductase-like, C-terminal NADP-linked domain"/>
    <property type="match status" value="1"/>
</dbReference>
<dbReference type="Pfam" id="PF08022">
    <property type="entry name" value="FAD_binding_8"/>
    <property type="match status" value="1"/>
</dbReference>
<dbReference type="PANTHER" id="PTHR11972:SF193">
    <property type="entry name" value="FAD-BINDING FR-TYPE DOMAIN-CONTAINING PROTEIN"/>
    <property type="match status" value="1"/>
</dbReference>
<keyword evidence="2 6" id="KW-0812">Transmembrane</keyword>
<feature type="transmembrane region" description="Helical" evidence="6">
    <location>
        <begin position="6"/>
        <end position="27"/>
    </location>
</feature>
<dbReference type="CDD" id="cd06186">
    <property type="entry name" value="NOX_Duox_like_FAD_NADP"/>
    <property type="match status" value="1"/>
</dbReference>
<evidence type="ECO:0000256" key="1">
    <source>
        <dbReference type="ARBA" id="ARBA00004141"/>
    </source>
</evidence>
<proteinExistence type="predicted"/>